<dbReference type="GO" id="GO:0000287">
    <property type="term" value="F:magnesium ion binding"/>
    <property type="evidence" value="ECO:0007669"/>
    <property type="project" value="InterPro"/>
</dbReference>
<feature type="domain" description="4'-phosphopantetheinyl transferase" evidence="2">
    <location>
        <begin position="154"/>
        <end position="253"/>
    </location>
</feature>
<dbReference type="AlphaFoldDB" id="A0AB73UGF9"/>
<proteinExistence type="predicted"/>
<keyword evidence="1 3" id="KW-0808">Transferase</keyword>
<dbReference type="InterPro" id="IPR037143">
    <property type="entry name" value="4-PPantetheinyl_Trfase_dom_sf"/>
</dbReference>
<evidence type="ECO:0000313" key="3">
    <source>
        <dbReference type="EMBL" id="QHV43065.1"/>
    </source>
</evidence>
<dbReference type="SUPFAM" id="SSF56214">
    <property type="entry name" value="4'-phosphopantetheinyl transferase"/>
    <property type="match status" value="2"/>
</dbReference>
<dbReference type="Proteomes" id="UP000464780">
    <property type="component" value="Chromosome"/>
</dbReference>
<dbReference type="EMBL" id="CP028009">
    <property type="protein sequence ID" value="QHV43065.1"/>
    <property type="molecule type" value="Genomic_DNA"/>
</dbReference>
<dbReference type="Gene3D" id="3.90.470.20">
    <property type="entry name" value="4'-phosphopantetheinyl transferase domain"/>
    <property type="match status" value="2"/>
</dbReference>
<dbReference type="RefSeq" id="WP_087983493.1">
    <property type="nucleotide sequence ID" value="NZ_CP028009.1"/>
</dbReference>
<name>A0AB73UGF9_BACCE</name>
<dbReference type="InterPro" id="IPR008278">
    <property type="entry name" value="4-PPantetheinyl_Trfase_dom"/>
</dbReference>
<evidence type="ECO:0000259" key="2">
    <source>
        <dbReference type="Pfam" id="PF01648"/>
    </source>
</evidence>
<reference evidence="3 4" key="1">
    <citation type="submission" date="2018-03" db="EMBL/GenBank/DDBJ databases">
        <title>The complete genome of bacterial strain SGAir0260.</title>
        <authorList>
            <person name="Schuster S.C."/>
        </authorList>
    </citation>
    <scope>NUCLEOTIDE SEQUENCE [LARGE SCALE GENOMIC DNA]</scope>
    <source>
        <strain evidence="3 4">SGAir0260</strain>
    </source>
</reference>
<gene>
    <name evidence="3" type="ORF">C1N66_07755</name>
</gene>
<organism evidence="3 4">
    <name type="scientific">Bacillus cereus</name>
    <dbReference type="NCBI Taxonomy" id="1396"/>
    <lineage>
        <taxon>Bacteria</taxon>
        <taxon>Bacillati</taxon>
        <taxon>Bacillota</taxon>
        <taxon>Bacilli</taxon>
        <taxon>Bacillales</taxon>
        <taxon>Bacillaceae</taxon>
        <taxon>Bacillus</taxon>
        <taxon>Bacillus cereus group</taxon>
    </lineage>
</organism>
<accession>A0AB73UGF9</accession>
<dbReference type="GO" id="GO:0008897">
    <property type="term" value="F:holo-[acyl-carrier-protein] synthase activity"/>
    <property type="evidence" value="ECO:0007669"/>
    <property type="project" value="InterPro"/>
</dbReference>
<evidence type="ECO:0000313" key="4">
    <source>
        <dbReference type="Proteomes" id="UP000464780"/>
    </source>
</evidence>
<protein>
    <submittedName>
        <fullName evidence="3">4'-phosphopantetheinyl transferase superfamily protein</fullName>
    </submittedName>
</protein>
<sequence length="285" mass="32865">MNQEISFSFQVILIKLIKSLKEILVKMRDILPGTVLHKLNFKGEKQEFLTTFCLSRFHTDRHFIEAREFLNNEEKNYYYSLRHERRIQSYLLGRYVAKVAGSFLANDSNLSNVMIERGVFTQPVVNHPQIRMNISISHCNQIGVAVACSEGFVMGLDIELITSSINSVLKSHLTNGEKNLLQKWSYRLDALPTLLWTCKESLSKALRTGLTSPFQIFEVDSLKVCGSSMILAEYKNFPQYRTISVLVDPYVLSFTYPKITEPPFEQIEEMMLDMKTTIQNKEPMT</sequence>
<evidence type="ECO:0000256" key="1">
    <source>
        <dbReference type="ARBA" id="ARBA00022679"/>
    </source>
</evidence>
<dbReference type="Pfam" id="PF01648">
    <property type="entry name" value="ACPS"/>
    <property type="match status" value="1"/>
</dbReference>